<reference evidence="4" key="1">
    <citation type="submission" date="2020-03" db="EMBL/GenBank/DDBJ databases">
        <title>Castanea mollissima Vanexum genome sequencing.</title>
        <authorList>
            <person name="Staton M."/>
        </authorList>
    </citation>
    <scope>NUCLEOTIDE SEQUENCE</scope>
    <source>
        <tissue evidence="4">Leaf</tissue>
    </source>
</reference>
<dbReference type="Pfam" id="PF00201">
    <property type="entry name" value="UDPGT"/>
    <property type="match status" value="1"/>
</dbReference>
<organism evidence="4 5">
    <name type="scientific">Castanea mollissima</name>
    <name type="common">Chinese chestnut</name>
    <dbReference type="NCBI Taxonomy" id="60419"/>
    <lineage>
        <taxon>Eukaryota</taxon>
        <taxon>Viridiplantae</taxon>
        <taxon>Streptophyta</taxon>
        <taxon>Embryophyta</taxon>
        <taxon>Tracheophyta</taxon>
        <taxon>Spermatophyta</taxon>
        <taxon>Magnoliopsida</taxon>
        <taxon>eudicotyledons</taxon>
        <taxon>Gunneridae</taxon>
        <taxon>Pentapetalae</taxon>
        <taxon>rosids</taxon>
        <taxon>fabids</taxon>
        <taxon>Fagales</taxon>
        <taxon>Fagaceae</taxon>
        <taxon>Castanea</taxon>
    </lineage>
</organism>
<dbReference type="InterPro" id="IPR002213">
    <property type="entry name" value="UDP_glucos_trans"/>
</dbReference>
<dbReference type="FunFam" id="3.40.50.2000:FF:000138">
    <property type="entry name" value="Glycosyltransferase"/>
    <property type="match status" value="1"/>
</dbReference>
<evidence type="ECO:0000256" key="3">
    <source>
        <dbReference type="ARBA" id="ARBA00022679"/>
    </source>
</evidence>
<dbReference type="AlphaFoldDB" id="A0A8J4W0S1"/>
<dbReference type="SUPFAM" id="SSF53756">
    <property type="entry name" value="UDP-Glycosyltransferase/glycogen phosphorylase"/>
    <property type="match status" value="1"/>
</dbReference>
<sequence length="467" mass="52573">MDSVKAEEAPTLYHVVAMPYPGRSHINAMMNLCKILASKTNETTNIDIIFTFVVTEEWLGFIGAEPKPDNIRFATVPNVVPSELVRAADHNSFFEATMTKLEAPFECLLGRLEPPATVILAETFLFWAVGVGMRRNIPLASFWPMAASMFTVFHHFDLLSQNGHIPFDVSANGDELVDYIPGISSIRLVDLPSSIVLRNQKILHRILEAFSWVTKTQYLLFNSTYELESQVIDVLKTDLPMPIYTIGPTIPYFNLGKNYLESNNNNDLNHIEWLDCQPRSSVLYISMGSYLSFSSAQIDDIAAGLHDSGVRFLWVARGETSRLKEICGDMGLVVPWCDQLSVLSHSSIGGFWTHCGWSSTQEGVFCGVPLLTFPIGMDQMQNSKLIVEDWKIGWRVKQDVRGERLVTRKEIASQVQRFMNLESNEMKEIRTRASDLQQICQQAIAKEGSSEMNINAFIKDLSKCNGR</sequence>
<dbReference type="PANTHER" id="PTHR11926:SF774">
    <property type="entry name" value="UDP-GLYCOSYLTRANSFERASE 85A1-RELATED"/>
    <property type="match status" value="1"/>
</dbReference>
<gene>
    <name evidence="4" type="ORF">CMV_006764</name>
</gene>
<dbReference type="PANTHER" id="PTHR11926">
    <property type="entry name" value="GLUCOSYL/GLUCURONOSYL TRANSFERASES"/>
    <property type="match status" value="1"/>
</dbReference>
<evidence type="ECO:0000313" key="5">
    <source>
        <dbReference type="Proteomes" id="UP000737018"/>
    </source>
</evidence>
<comment type="caution">
    <text evidence="4">The sequence shown here is derived from an EMBL/GenBank/DDBJ whole genome shotgun (WGS) entry which is preliminary data.</text>
</comment>
<dbReference type="EMBL" id="JRKL02000648">
    <property type="protein sequence ID" value="KAF3969434.1"/>
    <property type="molecule type" value="Genomic_DNA"/>
</dbReference>
<proteinExistence type="inferred from homology"/>
<dbReference type="Proteomes" id="UP000737018">
    <property type="component" value="Unassembled WGS sequence"/>
</dbReference>
<keyword evidence="5" id="KW-1185">Reference proteome</keyword>
<keyword evidence="3" id="KW-0808">Transferase</keyword>
<dbReference type="GO" id="GO:0080043">
    <property type="term" value="F:quercetin 3-O-glucosyltransferase activity"/>
    <property type="evidence" value="ECO:0007669"/>
    <property type="project" value="TreeGrafter"/>
</dbReference>
<accession>A0A8J4W0S1</accession>
<dbReference type="FunFam" id="3.40.50.2000:FF:000152">
    <property type="entry name" value="Glycosyltransferase"/>
    <property type="match status" value="1"/>
</dbReference>
<dbReference type="Gene3D" id="3.40.50.2000">
    <property type="entry name" value="Glycogen Phosphorylase B"/>
    <property type="match status" value="2"/>
</dbReference>
<comment type="similarity">
    <text evidence="1">Belongs to the UDP-glycosyltransferase family.</text>
</comment>
<keyword evidence="2" id="KW-0328">Glycosyltransferase</keyword>
<evidence type="ECO:0000256" key="2">
    <source>
        <dbReference type="ARBA" id="ARBA00022676"/>
    </source>
</evidence>
<evidence type="ECO:0000313" key="4">
    <source>
        <dbReference type="EMBL" id="KAF3969434.1"/>
    </source>
</evidence>
<dbReference type="GO" id="GO:0080044">
    <property type="term" value="F:quercetin 7-O-glucosyltransferase activity"/>
    <property type="evidence" value="ECO:0007669"/>
    <property type="project" value="TreeGrafter"/>
</dbReference>
<name>A0A8J4W0S1_9ROSI</name>
<evidence type="ECO:0000256" key="1">
    <source>
        <dbReference type="ARBA" id="ARBA00009995"/>
    </source>
</evidence>
<dbReference type="OrthoDB" id="5835829at2759"/>
<dbReference type="CDD" id="cd03784">
    <property type="entry name" value="GT1_Gtf-like"/>
    <property type="match status" value="1"/>
</dbReference>
<protein>
    <submittedName>
        <fullName evidence="4">Uncharacterized protein</fullName>
    </submittedName>
</protein>